<proteinExistence type="inferred from homology"/>
<comment type="catalytic activity">
    <reaction evidence="11">
        <text>dTMP + ATP = dTDP + ADP</text>
        <dbReference type="Rhea" id="RHEA:13517"/>
        <dbReference type="ChEBI" id="CHEBI:30616"/>
        <dbReference type="ChEBI" id="CHEBI:58369"/>
        <dbReference type="ChEBI" id="CHEBI:63528"/>
        <dbReference type="ChEBI" id="CHEBI:456216"/>
        <dbReference type="EC" id="2.7.4.9"/>
    </reaction>
</comment>
<dbReference type="FunCoup" id="H2YR03">
    <property type="interactions" value="268"/>
</dbReference>
<dbReference type="HOGENOM" id="CLU_049131_3_3_1"/>
<dbReference type="InParanoid" id="H2YR03"/>
<dbReference type="InterPro" id="IPR018094">
    <property type="entry name" value="Thymidylate_kinase"/>
</dbReference>
<sequence length="211" mass="24015">MAVGSGRGALIILEGLDRSGKTTQCKKLLESLRSHQHKVKLIKFPDRTTETGKMIDSYLKQNMKIDDRAIHLLFSANRWEKRLEMLKDLEQGITLIVDRYAFSGVAFSSAKKGLELEWCKCPDRGLPKPDLVIFLNVSSSDAASRGGYGEERYENTEFQKTVANNFKRMWDEWKVIDAGGSIDDVHQTILNYVKSTMQSVDDKPIGELWIR</sequence>
<reference evidence="15" key="1">
    <citation type="submission" date="2003-08" db="EMBL/GenBank/DDBJ databases">
        <authorList>
            <person name="Birren B."/>
            <person name="Nusbaum C."/>
            <person name="Abebe A."/>
            <person name="Abouelleil A."/>
            <person name="Adekoya E."/>
            <person name="Ait-zahra M."/>
            <person name="Allen N."/>
            <person name="Allen T."/>
            <person name="An P."/>
            <person name="Anderson M."/>
            <person name="Anderson S."/>
            <person name="Arachchi H."/>
            <person name="Armbruster J."/>
            <person name="Bachantsang P."/>
            <person name="Baldwin J."/>
            <person name="Barry A."/>
            <person name="Bayul T."/>
            <person name="Blitshsteyn B."/>
            <person name="Bloom T."/>
            <person name="Blye J."/>
            <person name="Boguslavskiy L."/>
            <person name="Borowsky M."/>
            <person name="Boukhgalter B."/>
            <person name="Brunache A."/>
            <person name="Butler J."/>
            <person name="Calixte N."/>
            <person name="Calvo S."/>
            <person name="Camarata J."/>
            <person name="Campo K."/>
            <person name="Chang J."/>
            <person name="Cheshatsang Y."/>
            <person name="Citroen M."/>
            <person name="Collymore A."/>
            <person name="Considine T."/>
            <person name="Cook A."/>
            <person name="Cooke P."/>
            <person name="Corum B."/>
            <person name="Cuomo C."/>
            <person name="David R."/>
            <person name="Dawoe T."/>
            <person name="Degray S."/>
            <person name="Dodge S."/>
            <person name="Dooley K."/>
            <person name="Dorje P."/>
            <person name="Dorjee K."/>
            <person name="Dorris L."/>
            <person name="Duffey N."/>
            <person name="Dupes A."/>
            <person name="Elkins T."/>
            <person name="Engels R."/>
            <person name="Erickson J."/>
            <person name="Farina A."/>
            <person name="Faro S."/>
            <person name="Ferreira P."/>
            <person name="Fischer H."/>
            <person name="Fitzgerald M."/>
            <person name="Foley K."/>
            <person name="Gage D."/>
            <person name="Galagan J."/>
            <person name="Gearin G."/>
            <person name="Gnerre S."/>
            <person name="Gnirke A."/>
            <person name="Goyette A."/>
            <person name="Graham J."/>
            <person name="Grandbois E."/>
            <person name="Gyaltsen K."/>
            <person name="Hafez N."/>
            <person name="Hagopian D."/>
            <person name="Hagos B."/>
            <person name="Hall J."/>
            <person name="Hatcher B."/>
            <person name="Heller A."/>
            <person name="Higgins H."/>
            <person name="Honan T."/>
            <person name="Horn A."/>
            <person name="Houde N."/>
            <person name="Hughes L."/>
            <person name="Hulme W."/>
            <person name="Husby E."/>
            <person name="Iliev I."/>
            <person name="Jaffe D."/>
            <person name="Jones C."/>
            <person name="Kamal M."/>
            <person name="Kamat A."/>
            <person name="Kamvysselis M."/>
            <person name="Karlsson E."/>
            <person name="Kells C."/>
            <person name="Kieu A."/>
            <person name="Kisner P."/>
            <person name="Kodira C."/>
            <person name="Kulbokas E."/>
            <person name="Labutti K."/>
            <person name="Lama D."/>
            <person name="Landers T."/>
            <person name="Leger J."/>
            <person name="Levine S."/>
            <person name="Lewis D."/>
            <person name="Lewis T."/>
            <person name="Lindblad-toh K."/>
            <person name="Liu X."/>
            <person name="Lokyitsang T."/>
            <person name="Lokyitsang Y."/>
            <person name="Lucien O."/>
            <person name="Lui A."/>
            <person name="Ma L.J."/>
            <person name="Mabbitt R."/>
            <person name="Macdonald J."/>
            <person name="Maclean C."/>
            <person name="Major J."/>
            <person name="Manning J."/>
            <person name="Marabella R."/>
            <person name="Maru K."/>
            <person name="Matthews C."/>
            <person name="Mauceli E."/>
            <person name="Mccarthy M."/>
            <person name="Mcdonough S."/>
            <person name="Mcghee T."/>
            <person name="Meldrim J."/>
            <person name="Meneus L."/>
            <person name="Mesirov J."/>
            <person name="Mihalev A."/>
            <person name="Mihova T."/>
            <person name="Mikkelsen T."/>
            <person name="Mlenga V."/>
            <person name="Moru K."/>
            <person name="Mozes J."/>
            <person name="Mulrain L."/>
            <person name="Munson G."/>
            <person name="Naylor J."/>
            <person name="Newes C."/>
            <person name="Nguyen C."/>
            <person name="Nguyen N."/>
            <person name="Nguyen T."/>
            <person name="Nicol R."/>
            <person name="Nielsen C."/>
            <person name="Nizzari M."/>
            <person name="Norbu C."/>
            <person name="Norbu N."/>
            <person name="O'donnell P."/>
            <person name="Okoawo O."/>
            <person name="O'leary S."/>
            <person name="Omotosho B."/>
            <person name="O'neill K."/>
            <person name="Osman S."/>
            <person name="Parker S."/>
            <person name="Perrin D."/>
            <person name="Phunkhang P."/>
            <person name="Piqani B."/>
            <person name="Purcell S."/>
            <person name="Rachupka T."/>
            <person name="Ramasamy U."/>
            <person name="Rameau R."/>
            <person name="Ray V."/>
            <person name="Raymond C."/>
            <person name="Retta R."/>
            <person name="Richardson S."/>
            <person name="Rise C."/>
            <person name="Rodriguez J."/>
            <person name="Rogers J."/>
            <person name="Rogov P."/>
            <person name="Rutman M."/>
            <person name="Schupbach R."/>
            <person name="Seaman C."/>
            <person name="Settipalli S."/>
            <person name="Sharpe T."/>
            <person name="Sheridan J."/>
            <person name="Sherpa N."/>
            <person name="Shi J."/>
            <person name="Smirnov S."/>
            <person name="Smith C."/>
            <person name="Sougnez C."/>
            <person name="Spencer B."/>
            <person name="Stalker J."/>
            <person name="Stange-thomann N."/>
            <person name="Stavropoulos S."/>
            <person name="Stetson K."/>
            <person name="Stone C."/>
            <person name="Stone S."/>
            <person name="Stubbs M."/>
            <person name="Talamas J."/>
            <person name="Tchuinga P."/>
            <person name="Tenzing P."/>
            <person name="Tesfaye S."/>
            <person name="Theodore J."/>
            <person name="Thoulutsang Y."/>
            <person name="Topham K."/>
            <person name="Towey S."/>
            <person name="Tsamla T."/>
            <person name="Tsomo N."/>
            <person name="Vallee D."/>
            <person name="Vassiliev H."/>
            <person name="Venkataraman V."/>
            <person name="Vinson J."/>
            <person name="Vo A."/>
            <person name="Wade C."/>
            <person name="Wang S."/>
            <person name="Wangchuk T."/>
            <person name="Wangdi T."/>
            <person name="Whittaker C."/>
            <person name="Wilkinson J."/>
            <person name="Wu Y."/>
            <person name="Wyman D."/>
            <person name="Yadav S."/>
            <person name="Yang S."/>
            <person name="Yang X."/>
            <person name="Yeager S."/>
            <person name="Yee E."/>
            <person name="Young G."/>
            <person name="Zainoun J."/>
            <person name="Zembeck L."/>
            <person name="Zimmer A."/>
            <person name="Zody M."/>
            <person name="Lander E."/>
        </authorList>
    </citation>
    <scope>NUCLEOTIDE SEQUENCE [LARGE SCALE GENOMIC DNA]</scope>
</reference>
<name>H2YR03_CIOSA</name>
<dbReference type="Proteomes" id="UP000007875">
    <property type="component" value="Unassembled WGS sequence"/>
</dbReference>
<evidence type="ECO:0000256" key="8">
    <source>
        <dbReference type="ARBA" id="ARBA00022777"/>
    </source>
</evidence>
<dbReference type="eggNOG" id="KOG3327">
    <property type="taxonomic scope" value="Eukaryota"/>
</dbReference>
<evidence type="ECO:0000256" key="2">
    <source>
        <dbReference type="ARBA" id="ARBA00009776"/>
    </source>
</evidence>
<comment type="function">
    <text evidence="12">Catalyzes the phosphorylation of thymidine monophosphate (dTMP) to thymidine diphosphate (dTDP), the immediate precursor for the DNA building block dTTP, with ATP as the preferred phosphoryl donor in the presence of Mg(2+).</text>
</comment>
<reference evidence="14" key="2">
    <citation type="submission" date="2025-08" db="UniProtKB">
        <authorList>
            <consortium name="Ensembl"/>
        </authorList>
    </citation>
    <scope>IDENTIFICATION</scope>
</reference>
<dbReference type="HAMAP" id="MF_00165">
    <property type="entry name" value="Thymidylate_kinase"/>
    <property type="match status" value="1"/>
</dbReference>
<dbReference type="NCBIfam" id="TIGR00041">
    <property type="entry name" value="DTMP_kinase"/>
    <property type="match status" value="1"/>
</dbReference>
<protein>
    <recommendedName>
        <fullName evidence="4">Thymidylate kinase</fullName>
        <ecNumber evidence="3">2.7.4.9</ecNumber>
    </recommendedName>
    <alternativeName>
        <fullName evidence="10">dTMP kinase</fullName>
    </alternativeName>
</protein>
<comment type="pathway">
    <text evidence="1">Pyrimidine metabolism; dTTP biosynthesis.</text>
</comment>
<dbReference type="GO" id="GO:0005634">
    <property type="term" value="C:nucleus"/>
    <property type="evidence" value="ECO:0007669"/>
    <property type="project" value="TreeGrafter"/>
</dbReference>
<dbReference type="OMA" id="YWHQFDA"/>
<dbReference type="Gene3D" id="3.40.50.300">
    <property type="entry name" value="P-loop containing nucleotide triphosphate hydrolases"/>
    <property type="match status" value="1"/>
</dbReference>
<dbReference type="EC" id="2.7.4.9" evidence="3"/>
<evidence type="ECO:0000313" key="15">
    <source>
        <dbReference type="Proteomes" id="UP000007875"/>
    </source>
</evidence>
<evidence type="ECO:0000256" key="7">
    <source>
        <dbReference type="ARBA" id="ARBA00022741"/>
    </source>
</evidence>
<evidence type="ECO:0000256" key="3">
    <source>
        <dbReference type="ARBA" id="ARBA00012980"/>
    </source>
</evidence>
<dbReference type="FunFam" id="3.40.50.300:FF:000679">
    <property type="entry name" value="Thymidylate kinase"/>
    <property type="match status" value="1"/>
</dbReference>
<evidence type="ECO:0000256" key="9">
    <source>
        <dbReference type="ARBA" id="ARBA00022840"/>
    </source>
</evidence>
<comment type="similarity">
    <text evidence="2">Belongs to the thymidylate kinase family.</text>
</comment>
<dbReference type="STRING" id="51511.ENSCSAVP00000007763"/>
<dbReference type="PROSITE" id="PS01331">
    <property type="entry name" value="THYMIDYLATE_KINASE"/>
    <property type="match status" value="1"/>
</dbReference>
<keyword evidence="9" id="KW-0067">ATP-binding</keyword>
<dbReference type="GO" id="GO:0004550">
    <property type="term" value="F:nucleoside diphosphate kinase activity"/>
    <property type="evidence" value="ECO:0007669"/>
    <property type="project" value="TreeGrafter"/>
</dbReference>
<reference evidence="14" key="3">
    <citation type="submission" date="2025-09" db="UniProtKB">
        <authorList>
            <consortium name="Ensembl"/>
        </authorList>
    </citation>
    <scope>IDENTIFICATION</scope>
</reference>
<evidence type="ECO:0000256" key="11">
    <source>
        <dbReference type="ARBA" id="ARBA00048743"/>
    </source>
</evidence>
<keyword evidence="7" id="KW-0547">Nucleotide-binding</keyword>
<keyword evidence="5" id="KW-0808">Transferase</keyword>
<keyword evidence="6" id="KW-0545">Nucleotide biosynthesis</keyword>
<dbReference type="InterPro" id="IPR039430">
    <property type="entry name" value="Thymidylate_kin-like_dom"/>
</dbReference>
<dbReference type="GO" id="GO:0004798">
    <property type="term" value="F:dTMP kinase activity"/>
    <property type="evidence" value="ECO:0007669"/>
    <property type="project" value="UniProtKB-EC"/>
</dbReference>
<evidence type="ECO:0000259" key="13">
    <source>
        <dbReference type="Pfam" id="PF02223"/>
    </source>
</evidence>
<keyword evidence="15" id="KW-1185">Reference proteome</keyword>
<dbReference type="CDD" id="cd01672">
    <property type="entry name" value="TMPK"/>
    <property type="match status" value="1"/>
</dbReference>
<dbReference type="PANTHER" id="PTHR10344:SF1">
    <property type="entry name" value="THYMIDYLATE KINASE"/>
    <property type="match status" value="1"/>
</dbReference>
<evidence type="ECO:0000256" key="1">
    <source>
        <dbReference type="ARBA" id="ARBA00004992"/>
    </source>
</evidence>
<dbReference type="GO" id="GO:0005524">
    <property type="term" value="F:ATP binding"/>
    <property type="evidence" value="ECO:0007669"/>
    <property type="project" value="UniProtKB-KW"/>
</dbReference>
<dbReference type="PANTHER" id="PTHR10344">
    <property type="entry name" value="THYMIDYLATE KINASE"/>
    <property type="match status" value="1"/>
</dbReference>
<dbReference type="Pfam" id="PF02223">
    <property type="entry name" value="Thymidylate_kin"/>
    <property type="match status" value="1"/>
</dbReference>
<evidence type="ECO:0000256" key="10">
    <source>
        <dbReference type="ARBA" id="ARBA00029962"/>
    </source>
</evidence>
<dbReference type="GO" id="GO:0005829">
    <property type="term" value="C:cytosol"/>
    <property type="evidence" value="ECO:0007669"/>
    <property type="project" value="TreeGrafter"/>
</dbReference>
<dbReference type="SUPFAM" id="SSF52540">
    <property type="entry name" value="P-loop containing nucleoside triphosphate hydrolases"/>
    <property type="match status" value="1"/>
</dbReference>
<evidence type="ECO:0000313" key="14">
    <source>
        <dbReference type="Ensembl" id="ENSCSAVP00000007763.1"/>
    </source>
</evidence>
<evidence type="ECO:0000256" key="5">
    <source>
        <dbReference type="ARBA" id="ARBA00022679"/>
    </source>
</evidence>
<organism evidence="14 15">
    <name type="scientific">Ciona savignyi</name>
    <name type="common">Pacific transparent sea squirt</name>
    <dbReference type="NCBI Taxonomy" id="51511"/>
    <lineage>
        <taxon>Eukaryota</taxon>
        <taxon>Metazoa</taxon>
        <taxon>Chordata</taxon>
        <taxon>Tunicata</taxon>
        <taxon>Ascidiacea</taxon>
        <taxon>Phlebobranchia</taxon>
        <taxon>Cionidae</taxon>
        <taxon>Ciona</taxon>
    </lineage>
</organism>
<dbReference type="GeneTree" id="ENSGT00940000154030"/>
<dbReference type="AlphaFoldDB" id="H2YR03"/>
<dbReference type="InterPro" id="IPR018095">
    <property type="entry name" value="Thymidylate_kin_CS"/>
</dbReference>
<dbReference type="GO" id="GO:0006235">
    <property type="term" value="P:dTTP biosynthetic process"/>
    <property type="evidence" value="ECO:0007669"/>
    <property type="project" value="TreeGrafter"/>
</dbReference>
<evidence type="ECO:0000256" key="6">
    <source>
        <dbReference type="ARBA" id="ARBA00022727"/>
    </source>
</evidence>
<dbReference type="GO" id="GO:0006227">
    <property type="term" value="P:dUDP biosynthetic process"/>
    <property type="evidence" value="ECO:0007669"/>
    <property type="project" value="TreeGrafter"/>
</dbReference>
<dbReference type="Ensembl" id="ENSCSAVT00000007865.1">
    <property type="protein sequence ID" value="ENSCSAVP00000007763.1"/>
    <property type="gene ID" value="ENSCSAVG00000004637.1"/>
</dbReference>
<dbReference type="InterPro" id="IPR027417">
    <property type="entry name" value="P-loop_NTPase"/>
</dbReference>
<dbReference type="GO" id="GO:0005739">
    <property type="term" value="C:mitochondrion"/>
    <property type="evidence" value="ECO:0007669"/>
    <property type="project" value="TreeGrafter"/>
</dbReference>
<keyword evidence="8" id="KW-0418">Kinase</keyword>
<feature type="domain" description="Thymidylate kinase-like" evidence="13">
    <location>
        <begin position="13"/>
        <end position="189"/>
    </location>
</feature>
<dbReference type="GO" id="GO:0006233">
    <property type="term" value="P:dTDP biosynthetic process"/>
    <property type="evidence" value="ECO:0007669"/>
    <property type="project" value="InterPro"/>
</dbReference>
<evidence type="ECO:0000256" key="12">
    <source>
        <dbReference type="ARBA" id="ARBA00056272"/>
    </source>
</evidence>
<accession>H2YR03</accession>
<evidence type="ECO:0000256" key="4">
    <source>
        <dbReference type="ARBA" id="ARBA00017144"/>
    </source>
</evidence>